<sequence>MFGLTDISIPRTVEAFPKCVEAIYKVLSWKVCILLTATNICPLANIESIYLYKARSCRNTKTFHGLLKKAATQLPKRKFFSPKKLSDPNLVAGVRK</sequence>
<dbReference type="EMBL" id="KI300664">
    <property type="protein sequence ID" value="ERZ96167.1"/>
    <property type="molecule type" value="Genomic_DNA"/>
</dbReference>
<reference evidence="1" key="1">
    <citation type="submission" date="2013-07" db="EMBL/GenBank/DDBJ databases">
        <title>The genome of an arbuscular mycorrhizal fungus provides insights into the evolution of the oldest plant symbiosis.</title>
        <authorList>
            <consortium name="DOE Joint Genome Institute"/>
            <person name="Tisserant E."/>
            <person name="Malbreil M."/>
            <person name="Kuo A."/>
            <person name="Kohler A."/>
            <person name="Symeonidi A."/>
            <person name="Balestrini R."/>
            <person name="Charron P."/>
            <person name="Duensing N."/>
            <person name="Frei-dit-Frey N."/>
            <person name="Gianinazzi-Pearson V."/>
            <person name="Gilbert B."/>
            <person name="Handa Y."/>
            <person name="Hijri M."/>
            <person name="Kaul R."/>
            <person name="Kawaguchi M."/>
            <person name="Krajinski F."/>
            <person name="Lammers P."/>
            <person name="Lapierre D."/>
            <person name="Masclaux F.G."/>
            <person name="Murat C."/>
            <person name="Morin E."/>
            <person name="Ndikumana S."/>
            <person name="Pagni M."/>
            <person name="Petitpierre D."/>
            <person name="Requena N."/>
            <person name="Rosikiewicz P."/>
            <person name="Riley R."/>
            <person name="Saito K."/>
            <person name="San Clemente H."/>
            <person name="Shapiro H."/>
            <person name="van Tuinen D."/>
            <person name="Becard G."/>
            <person name="Bonfante P."/>
            <person name="Paszkowski U."/>
            <person name="Shachar-Hill Y."/>
            <person name="Young J.P."/>
            <person name="Sanders I.R."/>
            <person name="Henrissat B."/>
            <person name="Rensing S.A."/>
            <person name="Grigoriev I.V."/>
            <person name="Corradi N."/>
            <person name="Roux C."/>
            <person name="Martin F."/>
        </authorList>
    </citation>
    <scope>NUCLEOTIDE SEQUENCE</scope>
    <source>
        <strain evidence="1">DAOM 197198</strain>
    </source>
</reference>
<evidence type="ECO:0000313" key="1">
    <source>
        <dbReference type="EMBL" id="ERZ96167.1"/>
    </source>
</evidence>
<protein>
    <submittedName>
        <fullName evidence="1">Uncharacterized protein</fullName>
    </submittedName>
</protein>
<dbReference type="VEuPathDB" id="FungiDB:RhiirFUN_005279"/>
<organism evidence="1">
    <name type="scientific">Rhizophagus irregularis (strain DAOM 181602 / DAOM 197198 / MUCL 43194)</name>
    <name type="common">Arbuscular mycorrhizal fungus</name>
    <name type="synonym">Glomus intraradices</name>
    <dbReference type="NCBI Taxonomy" id="747089"/>
    <lineage>
        <taxon>Eukaryota</taxon>
        <taxon>Fungi</taxon>
        <taxon>Fungi incertae sedis</taxon>
        <taxon>Mucoromycota</taxon>
        <taxon>Glomeromycotina</taxon>
        <taxon>Glomeromycetes</taxon>
        <taxon>Glomerales</taxon>
        <taxon>Glomeraceae</taxon>
        <taxon>Rhizophagus</taxon>
    </lineage>
</organism>
<dbReference type="AlphaFoldDB" id="U9SQ75"/>
<accession>U9SQ75</accession>
<gene>
    <name evidence="1" type="ORF">GLOINDRAFT_304435</name>
</gene>
<dbReference type="HOGENOM" id="CLU_2360845_0_0_1"/>
<name>U9SQ75_RHIID</name>
<proteinExistence type="predicted"/>